<protein>
    <submittedName>
        <fullName evidence="2">Uncharacterized protein</fullName>
    </submittedName>
</protein>
<dbReference type="AlphaFoldDB" id="A0AAD8YAN6"/>
<feature type="compositionally biased region" description="Acidic residues" evidence="1">
    <location>
        <begin position="322"/>
        <end position="336"/>
    </location>
</feature>
<reference evidence="2" key="1">
    <citation type="submission" date="2023-06" db="EMBL/GenBank/DDBJ databases">
        <title>Survivors Of The Sea: Transcriptome response of Skeletonema marinoi to long-term dormancy.</title>
        <authorList>
            <person name="Pinder M.I.M."/>
            <person name="Kourtchenko O."/>
            <person name="Robertson E.K."/>
            <person name="Larsson T."/>
            <person name="Maumus F."/>
            <person name="Osuna-Cruz C.M."/>
            <person name="Vancaester E."/>
            <person name="Stenow R."/>
            <person name="Vandepoele K."/>
            <person name="Ploug H."/>
            <person name="Bruchert V."/>
            <person name="Godhe A."/>
            <person name="Topel M."/>
        </authorList>
    </citation>
    <scope>NUCLEOTIDE SEQUENCE</scope>
    <source>
        <strain evidence="2">R05AC</strain>
    </source>
</reference>
<evidence type="ECO:0000313" key="2">
    <source>
        <dbReference type="EMBL" id="KAK1742956.1"/>
    </source>
</evidence>
<sequence>MPPKKRKAPNFTKTAAEAPVWTVTGSELTKAFQHIIYSLPQCHDQWFTDADWCSILPDYWSSLKNYRDQVTTKKFISAIKKHFGEVSGDRGESNPNGVYVVQHGTKHTRNWCFLITKKDFCPLPPSSPYFFVGDITKVVAPSLPNYLPVSVRDLADNIRKETYFDSPEAWKQFMPSNLPNPKDRGKSTGGEVKAMIKARMEACQTGIQHFYNVIEGGTEDDAVDVTEYKQRRITLKCHTVYAALRKALETMEDNKNRLTWVQCCDYAIEAMKVVGFEDLLSSSTVRIAQRELRDNNNKFSHPNEKARKKKAAKKEEKSAKDEDSELEEGGEDTPSD</sequence>
<organism evidence="2 3">
    <name type="scientific">Skeletonema marinoi</name>
    <dbReference type="NCBI Taxonomy" id="267567"/>
    <lineage>
        <taxon>Eukaryota</taxon>
        <taxon>Sar</taxon>
        <taxon>Stramenopiles</taxon>
        <taxon>Ochrophyta</taxon>
        <taxon>Bacillariophyta</taxon>
        <taxon>Coscinodiscophyceae</taxon>
        <taxon>Thalassiosirophycidae</taxon>
        <taxon>Thalassiosirales</taxon>
        <taxon>Skeletonemataceae</taxon>
        <taxon>Skeletonema</taxon>
        <taxon>Skeletonema marinoi-dohrnii complex</taxon>
    </lineage>
</organism>
<keyword evidence="3" id="KW-1185">Reference proteome</keyword>
<comment type="caution">
    <text evidence="2">The sequence shown here is derived from an EMBL/GenBank/DDBJ whole genome shotgun (WGS) entry which is preliminary data.</text>
</comment>
<evidence type="ECO:0000313" key="3">
    <source>
        <dbReference type="Proteomes" id="UP001224775"/>
    </source>
</evidence>
<evidence type="ECO:0000256" key="1">
    <source>
        <dbReference type="SAM" id="MobiDB-lite"/>
    </source>
</evidence>
<dbReference type="Proteomes" id="UP001224775">
    <property type="component" value="Unassembled WGS sequence"/>
</dbReference>
<name>A0AAD8YAN6_9STRA</name>
<feature type="region of interest" description="Disordered" evidence="1">
    <location>
        <begin position="292"/>
        <end position="336"/>
    </location>
</feature>
<proteinExistence type="predicted"/>
<feature type="compositionally biased region" description="Basic and acidic residues" evidence="1">
    <location>
        <begin position="292"/>
        <end position="305"/>
    </location>
</feature>
<accession>A0AAD8YAN6</accession>
<dbReference type="EMBL" id="JATAAI010000010">
    <property type="protein sequence ID" value="KAK1742956.1"/>
    <property type="molecule type" value="Genomic_DNA"/>
</dbReference>
<gene>
    <name evidence="2" type="ORF">QTG54_006553</name>
</gene>